<sequence length="71" mass="8217">MYFTDRGLEELEEQRGDERVNLAWLADRMRAFVDTNPEFEDAVDRLATFLARDEGDEADSEEEEVSEAVES</sequence>
<keyword evidence="2" id="KW-1185">Reference proteome</keyword>
<dbReference type="AlphaFoldDB" id="A0A1G9DFA5"/>
<evidence type="ECO:0000313" key="1">
    <source>
        <dbReference type="EMBL" id="SDK62512.1"/>
    </source>
</evidence>
<proteinExistence type="predicted"/>
<dbReference type="InterPro" id="IPR046086">
    <property type="entry name" value="DUF6104"/>
</dbReference>
<dbReference type="Proteomes" id="UP000199213">
    <property type="component" value="Unassembled WGS sequence"/>
</dbReference>
<organism evidence="1 2">
    <name type="scientific">Actinopolyspora mzabensis</name>
    <dbReference type="NCBI Taxonomy" id="995066"/>
    <lineage>
        <taxon>Bacteria</taxon>
        <taxon>Bacillati</taxon>
        <taxon>Actinomycetota</taxon>
        <taxon>Actinomycetes</taxon>
        <taxon>Actinopolysporales</taxon>
        <taxon>Actinopolysporaceae</taxon>
        <taxon>Actinopolyspora</taxon>
    </lineage>
</organism>
<dbReference type="EMBL" id="FNFM01000010">
    <property type="protein sequence ID" value="SDK62512.1"/>
    <property type="molecule type" value="Genomic_DNA"/>
</dbReference>
<dbReference type="OrthoDB" id="3392338at2"/>
<protein>
    <submittedName>
        <fullName evidence="1">Uncharacterized protein</fullName>
    </submittedName>
</protein>
<name>A0A1G9DFA5_ACTMZ</name>
<accession>A0A1G9DFA5</accession>
<evidence type="ECO:0000313" key="2">
    <source>
        <dbReference type="Proteomes" id="UP000199213"/>
    </source>
</evidence>
<gene>
    <name evidence="1" type="ORF">SAMN04487820_11053</name>
</gene>
<dbReference type="RefSeq" id="WP_092629793.1">
    <property type="nucleotide sequence ID" value="NZ_FNFM01000010.1"/>
</dbReference>
<reference evidence="2" key="1">
    <citation type="submission" date="2016-10" db="EMBL/GenBank/DDBJ databases">
        <authorList>
            <person name="Varghese N."/>
            <person name="Submissions S."/>
        </authorList>
    </citation>
    <scope>NUCLEOTIDE SEQUENCE [LARGE SCALE GENOMIC DNA]</scope>
    <source>
        <strain evidence="2">DSM 45460</strain>
    </source>
</reference>
<dbReference type="Pfam" id="PF19599">
    <property type="entry name" value="DUF6104"/>
    <property type="match status" value="1"/>
</dbReference>